<feature type="transmembrane region" description="Helical" evidence="10">
    <location>
        <begin position="254"/>
        <end position="274"/>
    </location>
</feature>
<dbReference type="Gene3D" id="2.10.50.30">
    <property type="entry name" value="GPCR, family 3, nine cysteines domain"/>
    <property type="match status" value="1"/>
</dbReference>
<evidence type="ECO:0000256" key="3">
    <source>
        <dbReference type="ARBA" id="ARBA00022692"/>
    </source>
</evidence>
<comment type="subcellular location">
    <subcellularLocation>
        <location evidence="1">Cell membrane</location>
        <topology evidence="1">Multi-pass membrane protein</topology>
    </subcellularLocation>
</comment>
<feature type="transmembrane region" description="Helical" evidence="10">
    <location>
        <begin position="286"/>
        <end position="310"/>
    </location>
</feature>
<evidence type="ECO:0000256" key="4">
    <source>
        <dbReference type="ARBA" id="ARBA00022989"/>
    </source>
</evidence>
<keyword evidence="7 12" id="KW-0675">Receptor</keyword>
<evidence type="ECO:0000256" key="9">
    <source>
        <dbReference type="ARBA" id="ARBA00023224"/>
    </source>
</evidence>
<feature type="transmembrane region" description="Helical" evidence="10">
    <location>
        <begin position="220"/>
        <end position="242"/>
    </location>
</feature>
<protein>
    <submittedName>
        <fullName evidence="12">Putative G-protein coupled receptor</fullName>
    </submittedName>
</protein>
<gene>
    <name evidence="12" type="primary">GPCR</name>
</gene>
<evidence type="ECO:0000256" key="10">
    <source>
        <dbReference type="SAM" id="Phobius"/>
    </source>
</evidence>
<reference evidence="12" key="1">
    <citation type="journal article" date="2002" name="FEBS Lett.">
        <title>Identification of G protein-coupled receptor genes from the human genome sequence.</title>
        <authorList>
            <person name="Takeda S."/>
            <person name="Kadowaki S."/>
            <person name="Haga T."/>
            <person name="Takaesu H."/>
            <person name="Mitaku S."/>
        </authorList>
    </citation>
    <scope>NUCLEOTIDE SEQUENCE</scope>
</reference>
<feature type="domain" description="G-protein coupled receptors family 3 profile" evidence="11">
    <location>
        <begin position="61"/>
        <end position="316"/>
    </location>
</feature>
<evidence type="ECO:0000313" key="12">
    <source>
        <dbReference type="EMBL" id="BAB89323.1"/>
    </source>
</evidence>
<keyword evidence="8" id="KW-0325">Glycoprotein</keyword>
<evidence type="ECO:0000256" key="7">
    <source>
        <dbReference type="ARBA" id="ARBA00023170"/>
    </source>
</evidence>
<dbReference type="EMBL" id="AB083610">
    <property type="protein sequence ID" value="BAB89323.1"/>
    <property type="molecule type" value="Genomic_DNA"/>
</dbReference>
<dbReference type="SMR" id="Q8TDU1"/>
<dbReference type="InterPro" id="IPR000068">
    <property type="entry name" value="GPCR_3_Ca_sens_rcpt-rel"/>
</dbReference>
<keyword evidence="9" id="KW-0807">Transducer</keyword>
<dbReference type="InterPro" id="IPR038550">
    <property type="entry name" value="GPCR_3_9-Cys_sf"/>
</dbReference>
<name>Q8TDU1_HUMAN</name>
<keyword evidence="5" id="KW-0297">G-protein coupled receptor</keyword>
<accession>Q8TDU1</accession>
<dbReference type="PROSITE" id="PS50259">
    <property type="entry name" value="G_PROTEIN_RECEP_F3_4"/>
    <property type="match status" value="1"/>
</dbReference>
<dbReference type="InterPro" id="IPR000337">
    <property type="entry name" value="GPCR_3"/>
</dbReference>
<dbReference type="PANTHER" id="PTHR24061">
    <property type="entry name" value="CALCIUM-SENSING RECEPTOR-RELATED"/>
    <property type="match status" value="1"/>
</dbReference>
<keyword evidence="4 10" id="KW-1133">Transmembrane helix</keyword>
<feature type="transmembrane region" description="Helical" evidence="10">
    <location>
        <begin position="130"/>
        <end position="153"/>
    </location>
</feature>
<sequence length="365" mass="40920">MRALGYSQWKGTIGFLYSQFSVLRSIGERECEQCGEDYWSNAQKSECVLKEVEYLAYDEALGFTLVILSVFGAFVVLAVTAVYVIHRHTPLVNASDWQLGFLIQVSLIIMLLSSMLFIDKPHNWSCMAGQVTLALGFSLCLSCLLGKTSSLFLAYRISKSKTQLTSMHPLYRKIIVLISVLAEIGICTAYLILEPPMVYKNMESQNTKIILGCNEISIEFLYSMFGIDAFLALLCFLTTFVARQLPDNYYEGKCITFGMLVFFIIWMSFVPVYLSTKGKFKMAVEIFAILASSHGLLGCIFAPKCLIILLRPERNTSEIVCGRVSTTDNCIQLTSAFVSSELNNTTVSTVLDDRVLIYMCPLKLQ</sequence>
<dbReference type="PRINTS" id="PR00248">
    <property type="entry name" value="GPCRMGR"/>
</dbReference>
<dbReference type="GO" id="GO:0005886">
    <property type="term" value="C:plasma membrane"/>
    <property type="evidence" value="ECO:0007669"/>
    <property type="project" value="UniProtKB-SubCell"/>
</dbReference>
<evidence type="ECO:0000256" key="1">
    <source>
        <dbReference type="ARBA" id="ARBA00004651"/>
    </source>
</evidence>
<evidence type="ECO:0000256" key="5">
    <source>
        <dbReference type="ARBA" id="ARBA00023040"/>
    </source>
</evidence>
<dbReference type="GO" id="GO:0004930">
    <property type="term" value="F:G protein-coupled receptor activity"/>
    <property type="evidence" value="ECO:0007669"/>
    <property type="project" value="UniProtKB-KW"/>
</dbReference>
<keyword evidence="2" id="KW-1003">Cell membrane</keyword>
<dbReference type="AlphaFoldDB" id="Q8TDU1"/>
<keyword evidence="3 10" id="KW-0812">Transmembrane</keyword>
<evidence type="ECO:0000256" key="2">
    <source>
        <dbReference type="ARBA" id="ARBA00022475"/>
    </source>
</evidence>
<feature type="transmembrane region" description="Helical" evidence="10">
    <location>
        <begin position="60"/>
        <end position="85"/>
    </location>
</feature>
<feature type="transmembrane region" description="Helical" evidence="10">
    <location>
        <begin position="97"/>
        <end position="118"/>
    </location>
</feature>
<evidence type="ECO:0000256" key="6">
    <source>
        <dbReference type="ARBA" id="ARBA00023136"/>
    </source>
</evidence>
<keyword evidence="6 10" id="KW-0472">Membrane</keyword>
<dbReference type="InterPro" id="IPR017978">
    <property type="entry name" value="GPCR_3_C"/>
</dbReference>
<evidence type="ECO:0000259" key="11">
    <source>
        <dbReference type="PROSITE" id="PS50259"/>
    </source>
</evidence>
<proteinExistence type="predicted"/>
<evidence type="ECO:0000256" key="8">
    <source>
        <dbReference type="ARBA" id="ARBA00023180"/>
    </source>
</evidence>
<organism evidence="12">
    <name type="scientific">Homo sapiens</name>
    <name type="common">Human</name>
    <dbReference type="NCBI Taxonomy" id="9606"/>
    <lineage>
        <taxon>Eukaryota</taxon>
        <taxon>Metazoa</taxon>
        <taxon>Chordata</taxon>
        <taxon>Craniata</taxon>
        <taxon>Vertebrata</taxon>
        <taxon>Euteleostomi</taxon>
        <taxon>Mammalia</taxon>
        <taxon>Eutheria</taxon>
        <taxon>Euarchontoglires</taxon>
        <taxon>Primates</taxon>
        <taxon>Haplorrhini</taxon>
        <taxon>Catarrhini</taxon>
        <taxon>Hominidae</taxon>
        <taxon>Homo</taxon>
    </lineage>
</organism>
<dbReference type="Pfam" id="PF00003">
    <property type="entry name" value="7tm_3"/>
    <property type="match status" value="1"/>
</dbReference>
<dbReference type="PANTHER" id="PTHR24061:SF1">
    <property type="entry name" value="VOMERONASAL 2, RECEPTOR 2-RELATED"/>
    <property type="match status" value="1"/>
</dbReference>
<feature type="transmembrane region" description="Helical" evidence="10">
    <location>
        <begin position="174"/>
        <end position="193"/>
    </location>
</feature>